<dbReference type="Pfam" id="PF00160">
    <property type="entry name" value="Pro_isomerase"/>
    <property type="match status" value="1"/>
</dbReference>
<proteinExistence type="predicted"/>
<accession>A0AAD5X5P9</accession>
<reference evidence="7" key="1">
    <citation type="submission" date="2020-05" db="EMBL/GenBank/DDBJ databases">
        <title>Phylogenomic resolution of chytrid fungi.</title>
        <authorList>
            <person name="Stajich J.E."/>
            <person name="Amses K."/>
            <person name="Simmons R."/>
            <person name="Seto K."/>
            <person name="Myers J."/>
            <person name="Bonds A."/>
            <person name="Quandt C.A."/>
            <person name="Barry K."/>
            <person name="Liu P."/>
            <person name="Grigoriev I."/>
            <person name="Longcore J.E."/>
            <person name="James T.Y."/>
        </authorList>
    </citation>
    <scope>NUCLEOTIDE SEQUENCE</scope>
    <source>
        <strain evidence="7">JEL0318</strain>
    </source>
</reference>
<dbReference type="EC" id="5.2.1.8" evidence="2"/>
<comment type="catalytic activity">
    <reaction evidence="1">
        <text>[protein]-peptidylproline (omega=180) = [protein]-peptidylproline (omega=0)</text>
        <dbReference type="Rhea" id="RHEA:16237"/>
        <dbReference type="Rhea" id="RHEA-COMP:10747"/>
        <dbReference type="Rhea" id="RHEA-COMP:10748"/>
        <dbReference type="ChEBI" id="CHEBI:83833"/>
        <dbReference type="ChEBI" id="CHEBI:83834"/>
        <dbReference type="EC" id="5.2.1.8"/>
    </reaction>
</comment>
<gene>
    <name evidence="7" type="primary">PPIL6</name>
    <name evidence="7" type="ORF">HK097_007811</name>
</gene>
<protein>
    <recommendedName>
        <fullName evidence="2">peptidylprolyl isomerase</fullName>
        <ecNumber evidence="2">5.2.1.8</ecNumber>
    </recommendedName>
</protein>
<evidence type="ECO:0000256" key="5">
    <source>
        <dbReference type="SAM" id="MobiDB-lite"/>
    </source>
</evidence>
<sequence>MAPLVAYQPAKDETKSTAHSSTGHNKESKPPKDEKRQFVVVGCVGDRSFQQCKMVVETLADRHPTSTSCHVLAYMPMEYYEFRQKLKKDYETLIDALYPTVLILQIPTASSLSALQSFPSLQPLQTFAKSTPNSTQKPTLMTALDLVTLAKDVYGFEDTRPGPLYIGLAMAAVVEEVQKRREGGSDFIYMDITSGTSNFGRLVFELYASTCPQTVSHFLRFITTTPQPTTNSQLSYKNTQFTRVLPGGWIQGGEIIGQDGKVVVEQRLADENYIHPHAHRGTLSLANAGPHSAFSQFIIALTAKPYFDKKYVCFGRLVDGEGTLRKMEGVSCVMERPVIAVEVAGCGVWKADE</sequence>
<evidence type="ECO:0000256" key="3">
    <source>
        <dbReference type="ARBA" id="ARBA00023110"/>
    </source>
</evidence>
<dbReference type="Gene3D" id="2.40.100.10">
    <property type="entry name" value="Cyclophilin-like"/>
    <property type="match status" value="1"/>
</dbReference>
<feature type="domain" description="PPIase cyclophilin-type" evidence="6">
    <location>
        <begin position="189"/>
        <end position="348"/>
    </location>
</feature>
<evidence type="ECO:0000313" key="7">
    <source>
        <dbReference type="EMBL" id="KAJ3051224.1"/>
    </source>
</evidence>
<dbReference type="AlphaFoldDB" id="A0AAD5X5P9"/>
<dbReference type="InterPro" id="IPR002130">
    <property type="entry name" value="Cyclophilin-type_PPIase_dom"/>
</dbReference>
<dbReference type="GO" id="GO:0005737">
    <property type="term" value="C:cytoplasm"/>
    <property type="evidence" value="ECO:0007669"/>
    <property type="project" value="TreeGrafter"/>
</dbReference>
<keyword evidence="8" id="KW-1185">Reference proteome</keyword>
<dbReference type="Proteomes" id="UP001212841">
    <property type="component" value="Unassembled WGS sequence"/>
</dbReference>
<feature type="region of interest" description="Disordered" evidence="5">
    <location>
        <begin position="1"/>
        <end position="34"/>
    </location>
</feature>
<evidence type="ECO:0000259" key="6">
    <source>
        <dbReference type="PROSITE" id="PS50072"/>
    </source>
</evidence>
<evidence type="ECO:0000256" key="4">
    <source>
        <dbReference type="ARBA" id="ARBA00023235"/>
    </source>
</evidence>
<dbReference type="GO" id="GO:0003755">
    <property type="term" value="F:peptidyl-prolyl cis-trans isomerase activity"/>
    <property type="evidence" value="ECO:0007669"/>
    <property type="project" value="UniProtKB-KW"/>
</dbReference>
<evidence type="ECO:0000256" key="1">
    <source>
        <dbReference type="ARBA" id="ARBA00000971"/>
    </source>
</evidence>
<keyword evidence="3" id="KW-0697">Rotamase</keyword>
<comment type="caution">
    <text evidence="7">The sequence shown here is derived from an EMBL/GenBank/DDBJ whole genome shotgun (WGS) entry which is preliminary data.</text>
</comment>
<organism evidence="7 8">
    <name type="scientific">Rhizophlyctis rosea</name>
    <dbReference type="NCBI Taxonomy" id="64517"/>
    <lineage>
        <taxon>Eukaryota</taxon>
        <taxon>Fungi</taxon>
        <taxon>Fungi incertae sedis</taxon>
        <taxon>Chytridiomycota</taxon>
        <taxon>Chytridiomycota incertae sedis</taxon>
        <taxon>Chytridiomycetes</taxon>
        <taxon>Rhizophlyctidales</taxon>
        <taxon>Rhizophlyctidaceae</taxon>
        <taxon>Rhizophlyctis</taxon>
    </lineage>
</organism>
<evidence type="ECO:0000256" key="2">
    <source>
        <dbReference type="ARBA" id="ARBA00013194"/>
    </source>
</evidence>
<dbReference type="PROSITE" id="PS50072">
    <property type="entry name" value="CSA_PPIASE_2"/>
    <property type="match status" value="1"/>
</dbReference>
<dbReference type="SUPFAM" id="SSF50891">
    <property type="entry name" value="Cyclophilin-like"/>
    <property type="match status" value="1"/>
</dbReference>
<dbReference type="PANTHER" id="PTHR11071">
    <property type="entry name" value="PEPTIDYL-PROLYL CIS-TRANS ISOMERASE"/>
    <property type="match status" value="1"/>
</dbReference>
<name>A0AAD5X5P9_9FUNG</name>
<keyword evidence="4 7" id="KW-0413">Isomerase</keyword>
<feature type="compositionally biased region" description="Basic and acidic residues" evidence="5">
    <location>
        <begin position="24"/>
        <end position="34"/>
    </location>
</feature>
<dbReference type="InterPro" id="IPR029000">
    <property type="entry name" value="Cyclophilin-like_dom_sf"/>
</dbReference>
<dbReference type="EMBL" id="JADGJD010000420">
    <property type="protein sequence ID" value="KAJ3051224.1"/>
    <property type="molecule type" value="Genomic_DNA"/>
</dbReference>
<dbReference type="PRINTS" id="PR00153">
    <property type="entry name" value="CSAPPISMRASE"/>
</dbReference>
<dbReference type="PANTHER" id="PTHR11071:SF561">
    <property type="entry name" value="PEPTIDYL-PROLYL CIS-TRANS ISOMERASE D-RELATED"/>
    <property type="match status" value="1"/>
</dbReference>
<evidence type="ECO:0000313" key="8">
    <source>
        <dbReference type="Proteomes" id="UP001212841"/>
    </source>
</evidence>